<dbReference type="AlphaFoldDB" id="A0A160M8V5"/>
<protein>
    <submittedName>
        <fullName evidence="4">Acetyltransferase</fullName>
    </submittedName>
</protein>
<dbReference type="STRING" id="1196031.A361_04920"/>
<dbReference type="EMBL" id="CP015506">
    <property type="protein sequence ID" value="AND38488.1"/>
    <property type="molecule type" value="Genomic_DNA"/>
</dbReference>
<dbReference type="CDD" id="cd04301">
    <property type="entry name" value="NAT_SF"/>
    <property type="match status" value="1"/>
</dbReference>
<evidence type="ECO:0000313" key="4">
    <source>
        <dbReference type="EMBL" id="AND38488.1"/>
    </source>
</evidence>
<dbReference type="Gene3D" id="3.40.630.30">
    <property type="match status" value="1"/>
</dbReference>
<proteinExistence type="predicted"/>
<evidence type="ECO:0000256" key="1">
    <source>
        <dbReference type="ARBA" id="ARBA00022679"/>
    </source>
</evidence>
<evidence type="ECO:0000256" key="2">
    <source>
        <dbReference type="ARBA" id="ARBA00023315"/>
    </source>
</evidence>
<dbReference type="RefSeq" id="WP_019382635.1">
    <property type="nucleotide sequence ID" value="NZ_CP015506.1"/>
</dbReference>
<dbReference type="PANTHER" id="PTHR43626:SF4">
    <property type="entry name" value="GCN5-RELATED N-ACETYLTRANSFERASE 2, CHLOROPLASTIC"/>
    <property type="match status" value="1"/>
</dbReference>
<dbReference type="Pfam" id="PF13673">
    <property type="entry name" value="Acetyltransf_10"/>
    <property type="match status" value="1"/>
</dbReference>
<accession>A0A160M8V5</accession>
<dbReference type="GO" id="GO:0005737">
    <property type="term" value="C:cytoplasm"/>
    <property type="evidence" value="ECO:0007669"/>
    <property type="project" value="TreeGrafter"/>
</dbReference>
<dbReference type="InterPro" id="IPR000182">
    <property type="entry name" value="GNAT_dom"/>
</dbReference>
<dbReference type="GO" id="GO:0008080">
    <property type="term" value="F:N-acetyltransferase activity"/>
    <property type="evidence" value="ECO:0007669"/>
    <property type="project" value="InterPro"/>
</dbReference>
<dbReference type="InterPro" id="IPR016181">
    <property type="entry name" value="Acyl_CoA_acyltransferase"/>
</dbReference>
<dbReference type="eggNOG" id="COG0456">
    <property type="taxonomic scope" value="Bacteria"/>
</dbReference>
<keyword evidence="1 4" id="KW-0808">Transferase</keyword>
<dbReference type="PROSITE" id="PS51186">
    <property type="entry name" value="GNAT"/>
    <property type="match status" value="1"/>
</dbReference>
<name>A0A160M8V5_9BACI</name>
<evidence type="ECO:0000313" key="5">
    <source>
        <dbReference type="Proteomes" id="UP000077856"/>
    </source>
</evidence>
<feature type="domain" description="N-acetyltransferase" evidence="3">
    <location>
        <begin position="1"/>
        <end position="132"/>
    </location>
</feature>
<dbReference type="Proteomes" id="UP000077856">
    <property type="component" value="Chromosome"/>
</dbReference>
<evidence type="ECO:0000259" key="3">
    <source>
        <dbReference type="PROSITE" id="PS51186"/>
    </source>
</evidence>
<dbReference type="SUPFAM" id="SSF55729">
    <property type="entry name" value="Acyl-CoA N-acyltransferases (Nat)"/>
    <property type="match status" value="1"/>
</dbReference>
<organism evidence="4 5">
    <name type="scientific">Cytobacillus oceanisediminis 2691</name>
    <dbReference type="NCBI Taxonomy" id="1196031"/>
    <lineage>
        <taxon>Bacteria</taxon>
        <taxon>Bacillati</taxon>
        <taxon>Bacillota</taxon>
        <taxon>Bacilli</taxon>
        <taxon>Bacillales</taxon>
        <taxon>Bacillaceae</taxon>
        <taxon>Cytobacillus</taxon>
    </lineage>
</organism>
<reference evidence="4 5" key="1">
    <citation type="submission" date="2016-04" db="EMBL/GenBank/DDBJ databases">
        <title>Complete genome sequence of Bacillus oceanisediminis strain 2691.</title>
        <authorList>
            <person name="Jeong H."/>
            <person name="Kim H.J."/>
            <person name="Lee D.-W."/>
        </authorList>
    </citation>
    <scope>NUCLEOTIDE SEQUENCE [LARGE SCALE GENOMIC DNA]</scope>
    <source>
        <strain evidence="4 5">2691</strain>
    </source>
</reference>
<gene>
    <name evidence="4" type="ORF">A361_04920</name>
</gene>
<dbReference type="KEGG" id="bon:A361_04920"/>
<dbReference type="InterPro" id="IPR045039">
    <property type="entry name" value="NSI-like"/>
</dbReference>
<sequence length="132" mass="15138">MIKYEFALPDQDQLFQLYENDGWNEFLKLPKEKLHKAMEQSWLVISAYDGDCLIGTGRIISDGVINAYLCGLIVDPGYRSQGIGKEMVRRLAVECSKARLHVQLMAEEEKAGYYEKLDFEVFTLGLKYKFSG</sequence>
<keyword evidence="2" id="KW-0012">Acyltransferase</keyword>
<dbReference type="PANTHER" id="PTHR43626">
    <property type="entry name" value="ACYL-COA N-ACYLTRANSFERASE"/>
    <property type="match status" value="1"/>
</dbReference>